<feature type="signal peptide" evidence="1">
    <location>
        <begin position="1"/>
        <end position="29"/>
    </location>
</feature>
<keyword evidence="3" id="KW-1185">Reference proteome</keyword>
<reference evidence="3" key="1">
    <citation type="journal article" date="2019" name="Int. J. Syst. Evol. Microbiol.">
        <title>The Global Catalogue of Microorganisms (GCM) 10K type strain sequencing project: providing services to taxonomists for standard genome sequencing and annotation.</title>
        <authorList>
            <consortium name="The Broad Institute Genomics Platform"/>
            <consortium name="The Broad Institute Genome Sequencing Center for Infectious Disease"/>
            <person name="Wu L."/>
            <person name="Ma J."/>
        </authorList>
    </citation>
    <scope>NUCLEOTIDE SEQUENCE [LARGE SCALE GENOMIC DNA]</scope>
    <source>
        <strain evidence="3">JCM 12165</strain>
    </source>
</reference>
<gene>
    <name evidence="2" type="ORF">ACFSCY_20960</name>
</gene>
<sequence length="168" mass="17974">MAVLVGLTRFFAVLAVLIAALSATPEANAETPLGPAKYVPCPIPTDDPTLYGGANVAFRCRTAVTDPDGLVVILREGWSATAGKGPFGVEHALIDRGVGEDLIARVVSSVRPVPGEQRRLHYIAELGEVSVWVVVDRGPSMQAPDTRPLGLITAFCRPYVEPQRCPDW</sequence>
<dbReference type="Proteomes" id="UP001597145">
    <property type="component" value="Unassembled WGS sequence"/>
</dbReference>
<proteinExistence type="predicted"/>
<feature type="chain" id="PRO_5045182678" description="Secreted protein" evidence="1">
    <location>
        <begin position="30"/>
        <end position="168"/>
    </location>
</feature>
<name>A0ABW4FN21_9PSEU</name>
<evidence type="ECO:0000313" key="2">
    <source>
        <dbReference type="EMBL" id="MFD1531906.1"/>
    </source>
</evidence>
<comment type="caution">
    <text evidence="2">The sequence shown here is derived from an EMBL/GenBank/DDBJ whole genome shotgun (WGS) entry which is preliminary data.</text>
</comment>
<keyword evidence="1" id="KW-0732">Signal</keyword>
<organism evidence="2 3">
    <name type="scientific">Pseudonocardia aurantiaca</name>
    <dbReference type="NCBI Taxonomy" id="75290"/>
    <lineage>
        <taxon>Bacteria</taxon>
        <taxon>Bacillati</taxon>
        <taxon>Actinomycetota</taxon>
        <taxon>Actinomycetes</taxon>
        <taxon>Pseudonocardiales</taxon>
        <taxon>Pseudonocardiaceae</taxon>
        <taxon>Pseudonocardia</taxon>
    </lineage>
</organism>
<dbReference type="EMBL" id="JBHUCP010000016">
    <property type="protein sequence ID" value="MFD1531906.1"/>
    <property type="molecule type" value="Genomic_DNA"/>
</dbReference>
<evidence type="ECO:0008006" key="4">
    <source>
        <dbReference type="Google" id="ProtNLM"/>
    </source>
</evidence>
<dbReference type="RefSeq" id="WP_343974418.1">
    <property type="nucleotide sequence ID" value="NZ_BAAAJG010000007.1"/>
</dbReference>
<evidence type="ECO:0000313" key="3">
    <source>
        <dbReference type="Proteomes" id="UP001597145"/>
    </source>
</evidence>
<accession>A0ABW4FN21</accession>
<evidence type="ECO:0000256" key="1">
    <source>
        <dbReference type="SAM" id="SignalP"/>
    </source>
</evidence>
<protein>
    <recommendedName>
        <fullName evidence="4">Secreted protein</fullName>
    </recommendedName>
</protein>